<reference evidence="14" key="1">
    <citation type="journal article" date="2020" name="Stud. Mycol.">
        <title>101 Dothideomycetes genomes: a test case for predicting lifestyles and emergence of pathogens.</title>
        <authorList>
            <person name="Haridas S."/>
            <person name="Albert R."/>
            <person name="Binder M."/>
            <person name="Bloem J."/>
            <person name="Labutti K."/>
            <person name="Salamov A."/>
            <person name="Andreopoulos B."/>
            <person name="Baker S."/>
            <person name="Barry K."/>
            <person name="Bills G."/>
            <person name="Bluhm B."/>
            <person name="Cannon C."/>
            <person name="Castanera R."/>
            <person name="Culley D."/>
            <person name="Daum C."/>
            <person name="Ezra D."/>
            <person name="Gonzalez J."/>
            <person name="Henrissat B."/>
            <person name="Kuo A."/>
            <person name="Liang C."/>
            <person name="Lipzen A."/>
            <person name="Lutzoni F."/>
            <person name="Magnuson J."/>
            <person name="Mondo S."/>
            <person name="Nolan M."/>
            <person name="Ohm R."/>
            <person name="Pangilinan J."/>
            <person name="Park H.-J."/>
            <person name="Ramirez L."/>
            <person name="Alfaro M."/>
            <person name="Sun H."/>
            <person name="Tritt A."/>
            <person name="Yoshinaga Y."/>
            <person name="Zwiers L.-H."/>
            <person name="Turgeon B."/>
            <person name="Goodwin S."/>
            <person name="Spatafora J."/>
            <person name="Crous P."/>
            <person name="Grigoriev I."/>
        </authorList>
    </citation>
    <scope>NUCLEOTIDE SEQUENCE</scope>
    <source>
        <strain evidence="14">CBS 121739</strain>
    </source>
</reference>
<keyword evidence="8 9" id="KW-0539">Nucleus</keyword>
<comment type="subunit">
    <text evidence="9">Component of the heterotrimeric canonical replication protein A complex (RPA).</text>
</comment>
<evidence type="ECO:0000256" key="10">
    <source>
        <dbReference type="SAM" id="MobiDB-lite"/>
    </source>
</evidence>
<dbReference type="CDD" id="cd04475">
    <property type="entry name" value="RPA1_DBD_B"/>
    <property type="match status" value="1"/>
</dbReference>
<dbReference type="Proteomes" id="UP000799437">
    <property type="component" value="Unassembled WGS sequence"/>
</dbReference>
<dbReference type="AlphaFoldDB" id="A0A6A6VT25"/>
<dbReference type="InterPro" id="IPR013955">
    <property type="entry name" value="Rep_factor-A_C"/>
</dbReference>
<dbReference type="OrthoDB" id="1751331at2759"/>
<dbReference type="Pfam" id="PF08646">
    <property type="entry name" value="Rep_fac-A_C"/>
    <property type="match status" value="1"/>
</dbReference>
<keyword evidence="6 9" id="KW-0862">Zinc</keyword>
<dbReference type="InterPro" id="IPR031657">
    <property type="entry name" value="REPA_OB_2"/>
</dbReference>
<dbReference type="CDD" id="cd04474">
    <property type="entry name" value="RPA1_DBD_A"/>
    <property type="match status" value="1"/>
</dbReference>
<keyword evidence="4 9" id="KW-0479">Metal-binding</keyword>
<dbReference type="InterPro" id="IPR012340">
    <property type="entry name" value="NA-bd_OB-fold"/>
</dbReference>
<dbReference type="GO" id="GO:0000781">
    <property type="term" value="C:chromosome, telomeric region"/>
    <property type="evidence" value="ECO:0007669"/>
    <property type="project" value="UniProtKB-ARBA"/>
</dbReference>
<comment type="similarity">
    <text evidence="2 9">Belongs to the replication factor A protein 1 family.</text>
</comment>
<evidence type="ECO:0000256" key="7">
    <source>
        <dbReference type="ARBA" id="ARBA00023125"/>
    </source>
</evidence>
<feature type="domain" description="Replication factor-A protein 1 N-terminal" evidence="11">
    <location>
        <begin position="6"/>
        <end position="102"/>
    </location>
</feature>
<feature type="region of interest" description="Disordered" evidence="10">
    <location>
        <begin position="116"/>
        <end position="171"/>
    </location>
</feature>
<proteinExistence type="inferred from homology"/>
<evidence type="ECO:0000256" key="1">
    <source>
        <dbReference type="ARBA" id="ARBA00004123"/>
    </source>
</evidence>
<keyword evidence="5 9" id="KW-0863">Zinc-finger</keyword>
<protein>
    <recommendedName>
        <fullName evidence="9">Replication protein A subunit</fullName>
    </recommendedName>
</protein>
<dbReference type="EMBL" id="ML996583">
    <property type="protein sequence ID" value="KAF2753828.1"/>
    <property type="molecule type" value="Genomic_DNA"/>
</dbReference>
<dbReference type="Gene3D" id="2.40.50.140">
    <property type="entry name" value="Nucleic acid-binding proteins"/>
    <property type="match status" value="4"/>
</dbReference>
<dbReference type="GO" id="GO:0006281">
    <property type="term" value="P:DNA repair"/>
    <property type="evidence" value="ECO:0007669"/>
    <property type="project" value="InterPro"/>
</dbReference>
<dbReference type="PANTHER" id="PTHR47165:SF4">
    <property type="entry name" value="OS03G0429900 PROTEIN"/>
    <property type="match status" value="1"/>
</dbReference>
<evidence type="ECO:0000256" key="2">
    <source>
        <dbReference type="ARBA" id="ARBA00005690"/>
    </source>
</evidence>
<accession>A0A6A6VT25</accession>
<dbReference type="GO" id="GO:0005662">
    <property type="term" value="C:DNA replication factor A complex"/>
    <property type="evidence" value="ECO:0007669"/>
    <property type="project" value="UniProtKB-ARBA"/>
</dbReference>
<gene>
    <name evidence="14" type="ORF">EJ05DRAFT_480288</name>
</gene>
<dbReference type="FunFam" id="2.40.50.140:FF:000117">
    <property type="entry name" value="Replication protein A subunit"/>
    <property type="match status" value="1"/>
</dbReference>
<dbReference type="RefSeq" id="XP_033596279.1">
    <property type="nucleotide sequence ID" value="XM_033744846.1"/>
</dbReference>
<feature type="domain" description="Replication factor A C-terminal" evidence="12">
    <location>
        <begin position="452"/>
        <end position="597"/>
    </location>
</feature>
<evidence type="ECO:0000259" key="13">
    <source>
        <dbReference type="Pfam" id="PF16900"/>
    </source>
</evidence>
<evidence type="ECO:0000256" key="6">
    <source>
        <dbReference type="ARBA" id="ARBA00022833"/>
    </source>
</evidence>
<dbReference type="Pfam" id="PF04057">
    <property type="entry name" value="Rep-A_N"/>
    <property type="match status" value="1"/>
</dbReference>
<dbReference type="InterPro" id="IPR047192">
    <property type="entry name" value="Euk_RPA1_DBD_C"/>
</dbReference>
<evidence type="ECO:0000256" key="5">
    <source>
        <dbReference type="ARBA" id="ARBA00022771"/>
    </source>
</evidence>
<evidence type="ECO:0000256" key="3">
    <source>
        <dbReference type="ARBA" id="ARBA00022705"/>
    </source>
</evidence>
<dbReference type="SUPFAM" id="SSF50249">
    <property type="entry name" value="Nucleic acid-binding proteins"/>
    <property type="match status" value="4"/>
</dbReference>
<evidence type="ECO:0000256" key="8">
    <source>
        <dbReference type="ARBA" id="ARBA00023242"/>
    </source>
</evidence>
<evidence type="ECO:0000256" key="4">
    <source>
        <dbReference type="ARBA" id="ARBA00022723"/>
    </source>
</evidence>
<dbReference type="NCBIfam" id="TIGR00617">
    <property type="entry name" value="rpa1"/>
    <property type="match status" value="1"/>
</dbReference>
<evidence type="ECO:0000259" key="12">
    <source>
        <dbReference type="Pfam" id="PF08646"/>
    </source>
</evidence>
<dbReference type="GeneID" id="54485900"/>
<feature type="domain" description="Replication protein A OB" evidence="13">
    <location>
        <begin position="295"/>
        <end position="392"/>
    </location>
</feature>
<comment type="subcellular location">
    <subcellularLocation>
        <location evidence="1 9">Nucleus</location>
    </subcellularLocation>
</comment>
<name>A0A6A6VT25_9PEZI</name>
<organism evidence="14 15">
    <name type="scientific">Pseudovirgaria hyperparasitica</name>
    <dbReference type="NCBI Taxonomy" id="470096"/>
    <lineage>
        <taxon>Eukaryota</taxon>
        <taxon>Fungi</taxon>
        <taxon>Dikarya</taxon>
        <taxon>Ascomycota</taxon>
        <taxon>Pezizomycotina</taxon>
        <taxon>Dothideomycetes</taxon>
        <taxon>Dothideomycetes incertae sedis</taxon>
        <taxon>Acrospermales</taxon>
        <taxon>Acrospermaceae</taxon>
        <taxon>Pseudovirgaria</taxon>
    </lineage>
</organism>
<dbReference type="InterPro" id="IPR004591">
    <property type="entry name" value="Rfa1"/>
</dbReference>
<keyword evidence="7 9" id="KW-0238">DNA-binding</keyword>
<dbReference type="FunFam" id="2.40.50.140:FF:000041">
    <property type="entry name" value="Replication protein A subunit"/>
    <property type="match status" value="1"/>
</dbReference>
<dbReference type="Pfam" id="PF16900">
    <property type="entry name" value="REPA_OB_2"/>
    <property type="match status" value="1"/>
</dbReference>
<comment type="function">
    <text evidence="9">As part of the replication protein A (RPA/RP-A), a single-stranded DNA-binding heterotrimeric complex, may play an essential role in DNA replication, recombination and repair. Binds and stabilizes single-stranded DNA intermediates, preventing complementary DNA reannealing and recruiting different proteins involved in DNA metabolism.</text>
</comment>
<dbReference type="CDD" id="cd04477">
    <property type="entry name" value="RPA1N"/>
    <property type="match status" value="1"/>
</dbReference>
<dbReference type="CDD" id="cd04476">
    <property type="entry name" value="RPA1_DBD_C"/>
    <property type="match status" value="1"/>
</dbReference>
<dbReference type="GO" id="GO:0006260">
    <property type="term" value="P:DNA replication"/>
    <property type="evidence" value="ECO:0007669"/>
    <property type="project" value="UniProtKB-KW"/>
</dbReference>
<dbReference type="GO" id="GO:0003697">
    <property type="term" value="F:single-stranded DNA binding"/>
    <property type="evidence" value="ECO:0007669"/>
    <property type="project" value="UniProtKB-ARBA"/>
</dbReference>
<dbReference type="GO" id="GO:0007004">
    <property type="term" value="P:telomere maintenance via telomerase"/>
    <property type="evidence" value="ECO:0007669"/>
    <property type="project" value="UniProtKB-ARBA"/>
</dbReference>
<evidence type="ECO:0000259" key="11">
    <source>
        <dbReference type="Pfam" id="PF04057"/>
    </source>
</evidence>
<sequence length="614" mass="68316">MAAQAISQGSLRAIFEGTPSANPILQCVQIKAMENKSGEGERYRIVLSDISNFIQTMMATQSNHIVTDGGLKKGSIVRLTGYNPQIVKGKKILIILDLEVLEEYGEVDKIGEPVALDPKPGEQVEAKAQPSAISGTNFYGNKPAQPPVQQQQQPQRSLPSHPSGPAAGGNTNLYPIEALSPYAHKWTIKARCTHKSDIKHWHKKTGEGKLFSVNLLDDSGEIKATGFNEQCDALYDVFQEGGVYFISSPCRVNLAKKQFSNLNNDYELSFERDTAVEKAQEQSDVPQVRFNFTSIGDLESVEKETTIDTIGVLKDVGEVSEIVSKTTNKPYNKREITLVDNSLRSVRMTLWNQSAIQFEVPLESVIAFKGVKVSDFGGRSLSLLASGTMKVDPDIDEAHKLKGWYDAQGRQDNFQSHASTMGAGSGGNRNEYKTIAQVAEEGIGMNSEKAEYFNLKATVLYVRSENFAYPACSSGDCNKKVVEVEENEWRCEKCDKSFPKPNYRYVLSFNVSDHTGQMWLSGFDDAGRLIMGMDANELMEIKNEDESKVAELLQDATCKTYNFSVRARMDTYNDQQRVRHQVQTASSLDFPRECSRLADILKQYNLNSDSLFVN</sequence>
<dbReference type="GO" id="GO:0006310">
    <property type="term" value="P:DNA recombination"/>
    <property type="evidence" value="ECO:0007669"/>
    <property type="project" value="InterPro"/>
</dbReference>
<dbReference type="FunFam" id="2.40.50.140:FF:000090">
    <property type="entry name" value="Replication protein A subunit"/>
    <property type="match status" value="1"/>
</dbReference>
<dbReference type="PANTHER" id="PTHR47165">
    <property type="entry name" value="OS03G0429900 PROTEIN"/>
    <property type="match status" value="1"/>
</dbReference>
<evidence type="ECO:0000313" key="14">
    <source>
        <dbReference type="EMBL" id="KAF2753828.1"/>
    </source>
</evidence>
<keyword evidence="15" id="KW-1185">Reference proteome</keyword>
<dbReference type="GO" id="GO:0008270">
    <property type="term" value="F:zinc ion binding"/>
    <property type="evidence" value="ECO:0007669"/>
    <property type="project" value="UniProtKB-KW"/>
</dbReference>
<evidence type="ECO:0000313" key="15">
    <source>
        <dbReference type="Proteomes" id="UP000799437"/>
    </source>
</evidence>
<evidence type="ECO:0000256" key="9">
    <source>
        <dbReference type="RuleBase" id="RU364130"/>
    </source>
</evidence>
<dbReference type="FunFam" id="2.40.50.140:FF:000064">
    <property type="entry name" value="Replication protein A subunit"/>
    <property type="match status" value="1"/>
</dbReference>
<keyword evidence="3 9" id="KW-0235">DNA replication</keyword>
<dbReference type="InterPro" id="IPR007199">
    <property type="entry name" value="Rep_factor-A_N"/>
</dbReference>